<evidence type="ECO:0000256" key="6">
    <source>
        <dbReference type="ARBA" id="ARBA00022679"/>
    </source>
</evidence>
<comment type="subcellular location">
    <subcellularLocation>
        <location evidence="2">Cell envelope</location>
    </subcellularLocation>
    <subcellularLocation>
        <location evidence="3">Membrane</location>
        <topology evidence="3">Lipid-anchor</topology>
        <topology evidence="3">GPI-anchor</topology>
    </subcellularLocation>
</comment>
<dbReference type="PANTHER" id="PTHR10963:SF68">
    <property type="entry name" value="GLYCOSIDASE CRH1-RELATED"/>
    <property type="match status" value="1"/>
</dbReference>
<keyword evidence="9 16" id="KW-0472">Membrane</keyword>
<dbReference type="PROSITE" id="PS51762">
    <property type="entry name" value="GH16_2"/>
    <property type="match status" value="1"/>
</dbReference>
<keyword evidence="7 18" id="KW-0732">Signal</keyword>
<keyword evidence="21" id="KW-1185">Reference proteome</keyword>
<keyword evidence="4" id="KW-0336">GPI-anchor</keyword>
<keyword evidence="14" id="KW-0961">Cell wall biogenesis/degradation</keyword>
<evidence type="ECO:0000256" key="8">
    <source>
        <dbReference type="ARBA" id="ARBA00022801"/>
    </source>
</evidence>
<evidence type="ECO:0000259" key="19">
    <source>
        <dbReference type="PROSITE" id="PS51762"/>
    </source>
</evidence>
<dbReference type="SUPFAM" id="SSF49899">
    <property type="entry name" value="Concanavalin A-like lectins/glucanases"/>
    <property type="match status" value="1"/>
</dbReference>
<dbReference type="Pfam" id="PF00722">
    <property type="entry name" value="Glyco_hydro_16"/>
    <property type="match status" value="1"/>
</dbReference>
<proteinExistence type="inferred from homology"/>
<feature type="region of interest" description="Disordered" evidence="17">
    <location>
        <begin position="350"/>
        <end position="384"/>
    </location>
</feature>
<reference evidence="20 21" key="1">
    <citation type="submission" date="2024-09" db="EMBL/GenBank/DDBJ databases">
        <title>Rethinking Asexuality: The Enigmatic Case of Functional Sexual Genes in Lepraria (Stereocaulaceae).</title>
        <authorList>
            <person name="Doellman M."/>
            <person name="Sun Y."/>
            <person name="Barcenas-Pena A."/>
            <person name="Lumbsch H.T."/>
            <person name="Grewe F."/>
        </authorList>
    </citation>
    <scope>NUCLEOTIDE SEQUENCE [LARGE SCALE GENOMIC DNA]</scope>
    <source>
        <strain evidence="20 21">Mercado 3170</strain>
    </source>
</reference>
<evidence type="ECO:0000256" key="7">
    <source>
        <dbReference type="ARBA" id="ARBA00022729"/>
    </source>
</evidence>
<keyword evidence="11" id="KW-0325">Glycoprotein</keyword>
<dbReference type="CDD" id="cd02183">
    <property type="entry name" value="GH16_fungal_CRH1_transglycosylase"/>
    <property type="match status" value="1"/>
</dbReference>
<dbReference type="PIRSF" id="PIRSF037299">
    <property type="entry name" value="Glycosidase_CRH1_prd"/>
    <property type="match status" value="1"/>
</dbReference>
<evidence type="ECO:0000256" key="13">
    <source>
        <dbReference type="ARBA" id="ARBA00023295"/>
    </source>
</evidence>
<dbReference type="InterPro" id="IPR013320">
    <property type="entry name" value="ConA-like_dom_sf"/>
</dbReference>
<evidence type="ECO:0000256" key="17">
    <source>
        <dbReference type="SAM" id="MobiDB-lite"/>
    </source>
</evidence>
<comment type="caution">
    <text evidence="20">The sequence shown here is derived from an EMBL/GenBank/DDBJ whole genome shotgun (WGS) entry which is preliminary data.</text>
</comment>
<evidence type="ECO:0000256" key="14">
    <source>
        <dbReference type="ARBA" id="ARBA00023316"/>
    </source>
</evidence>
<sequence>MRSQTLVTAILAATWVAVPASAQTYTNCNPLTSGSCPPDTALGKAVNIDFRSGPSDSFTASGNPTYGSNGASFTVARAGDSPLIASKWYIMFGHVEFVVKAAPGVGIVSSAILQSDDLDEIDFEWLGYDDNNVQTNYFGKGETTTYNRGATSPAPGNHDGFHTYAIDWTADQIVWSINGNTVRTLTPADTSGYPYPQTPMMIKVGSWSGGDSSNAPGTVQWATGTTGAYTNYAAGPYTMEVQSIAVTDYSTGSQYTYSGTAGTWQSITAVGGKVNSGGKGVAVQPAVQAPSTGITNSPMPFQGTHSAKESTDVQPNAGGWSPTTLQTSPTATVTTYPGLPAGWTVTSSGKVVPPSAAPVTSPRVSPTSSPVDSQQGSPVAGGSEIFTSFDQQGFPVVVTQAPGAATAVKHYDDQGFLITTGAALASRASPTALAENAVSSPVAAADSTAASSPVVTKIVTQKSQASSRLQGFGFVLGVAFCILAKIYFI</sequence>
<evidence type="ECO:0000256" key="1">
    <source>
        <dbReference type="ARBA" id="ARBA00000822"/>
    </source>
</evidence>
<name>A0ABR4AK48_9LECA</name>
<dbReference type="EC" id="3.2.-.-" evidence="16"/>
<evidence type="ECO:0000256" key="15">
    <source>
        <dbReference type="ARBA" id="ARBA00038074"/>
    </source>
</evidence>
<dbReference type="EMBL" id="JBEFKJ010000008">
    <property type="protein sequence ID" value="KAL2045047.1"/>
    <property type="molecule type" value="Genomic_DNA"/>
</dbReference>
<comment type="similarity">
    <text evidence="15">Belongs to the glycosyl hydrolase 16 family. CRH1 subfamily.</text>
</comment>
<comment type="catalytic activity">
    <reaction evidence="1">
        <text>Random endo-hydrolysis of N-acetyl-beta-D-glucosaminide (1-&gt;4)-beta-linkages in chitin and chitodextrins.</text>
        <dbReference type="EC" id="3.2.1.14"/>
    </reaction>
</comment>
<evidence type="ECO:0000256" key="16">
    <source>
        <dbReference type="PIRNR" id="PIRNR037299"/>
    </source>
</evidence>
<feature type="signal peptide" evidence="18">
    <location>
        <begin position="1"/>
        <end position="22"/>
    </location>
</feature>
<keyword evidence="10" id="KW-1015">Disulfide bond</keyword>
<keyword evidence="12" id="KW-0449">Lipoprotein</keyword>
<keyword evidence="5" id="KW-0328">Glycosyltransferase</keyword>
<organism evidence="20 21">
    <name type="scientific">Stereocaulon virgatum</name>
    <dbReference type="NCBI Taxonomy" id="373712"/>
    <lineage>
        <taxon>Eukaryota</taxon>
        <taxon>Fungi</taxon>
        <taxon>Dikarya</taxon>
        <taxon>Ascomycota</taxon>
        <taxon>Pezizomycotina</taxon>
        <taxon>Lecanoromycetes</taxon>
        <taxon>OSLEUM clade</taxon>
        <taxon>Lecanoromycetidae</taxon>
        <taxon>Lecanorales</taxon>
        <taxon>Lecanorineae</taxon>
        <taxon>Stereocaulaceae</taxon>
        <taxon>Stereocaulon</taxon>
    </lineage>
</organism>
<keyword evidence="6" id="KW-0808">Transferase</keyword>
<evidence type="ECO:0000256" key="9">
    <source>
        <dbReference type="ARBA" id="ARBA00023136"/>
    </source>
</evidence>
<dbReference type="InterPro" id="IPR017168">
    <property type="entry name" value="CHR-like"/>
</dbReference>
<evidence type="ECO:0000256" key="11">
    <source>
        <dbReference type="ARBA" id="ARBA00023180"/>
    </source>
</evidence>
<keyword evidence="8 16" id="KW-0378">Hydrolase</keyword>
<dbReference type="InterPro" id="IPR050546">
    <property type="entry name" value="Glycosyl_Hydrlase_16"/>
</dbReference>
<evidence type="ECO:0000256" key="12">
    <source>
        <dbReference type="ARBA" id="ARBA00023288"/>
    </source>
</evidence>
<evidence type="ECO:0000256" key="10">
    <source>
        <dbReference type="ARBA" id="ARBA00023157"/>
    </source>
</evidence>
<keyword evidence="13" id="KW-0326">Glycosidase</keyword>
<dbReference type="Gene3D" id="2.60.120.200">
    <property type="match status" value="1"/>
</dbReference>
<feature type="chain" id="PRO_5046894660" description="Crh-like protein" evidence="18">
    <location>
        <begin position="23"/>
        <end position="489"/>
    </location>
</feature>
<dbReference type="PANTHER" id="PTHR10963">
    <property type="entry name" value="GLYCOSYL HYDROLASE-RELATED"/>
    <property type="match status" value="1"/>
</dbReference>
<feature type="compositionally biased region" description="Low complexity" evidence="17">
    <location>
        <begin position="351"/>
        <end position="371"/>
    </location>
</feature>
<evidence type="ECO:0000256" key="4">
    <source>
        <dbReference type="ARBA" id="ARBA00022622"/>
    </source>
</evidence>
<evidence type="ECO:0000256" key="18">
    <source>
        <dbReference type="SAM" id="SignalP"/>
    </source>
</evidence>
<evidence type="ECO:0000256" key="2">
    <source>
        <dbReference type="ARBA" id="ARBA00004196"/>
    </source>
</evidence>
<gene>
    <name evidence="20" type="ORF">N7G274_002822</name>
</gene>
<protein>
    <recommendedName>
        <fullName evidence="16">Crh-like protein</fullName>
        <ecNumber evidence="16">3.2.-.-</ecNumber>
    </recommendedName>
</protein>
<evidence type="ECO:0000256" key="5">
    <source>
        <dbReference type="ARBA" id="ARBA00022676"/>
    </source>
</evidence>
<evidence type="ECO:0000313" key="20">
    <source>
        <dbReference type="EMBL" id="KAL2045047.1"/>
    </source>
</evidence>
<accession>A0ABR4AK48</accession>
<evidence type="ECO:0000256" key="3">
    <source>
        <dbReference type="ARBA" id="ARBA00004589"/>
    </source>
</evidence>
<dbReference type="Proteomes" id="UP001590950">
    <property type="component" value="Unassembled WGS sequence"/>
</dbReference>
<evidence type="ECO:0000313" key="21">
    <source>
        <dbReference type="Proteomes" id="UP001590950"/>
    </source>
</evidence>
<feature type="domain" description="GH16" evidence="19">
    <location>
        <begin position="30"/>
        <end position="230"/>
    </location>
</feature>
<dbReference type="InterPro" id="IPR000757">
    <property type="entry name" value="Beta-glucanase-like"/>
</dbReference>